<organism evidence="1 2">
    <name type="scientific">Pyxidicoccus parkwayensis</name>
    <dbReference type="NCBI Taxonomy" id="2813578"/>
    <lineage>
        <taxon>Bacteria</taxon>
        <taxon>Pseudomonadati</taxon>
        <taxon>Myxococcota</taxon>
        <taxon>Myxococcia</taxon>
        <taxon>Myxococcales</taxon>
        <taxon>Cystobacterineae</taxon>
        <taxon>Myxococcaceae</taxon>
        <taxon>Pyxidicoccus</taxon>
    </lineage>
</organism>
<dbReference type="PANTHER" id="PTHR38479">
    <property type="entry name" value="LMO0824 PROTEIN"/>
    <property type="match status" value="1"/>
</dbReference>
<dbReference type="EMBL" id="CP071090">
    <property type="protein sequence ID" value="QSQ27221.1"/>
    <property type="molecule type" value="Genomic_DNA"/>
</dbReference>
<reference evidence="1 2" key="1">
    <citation type="submission" date="2021-02" db="EMBL/GenBank/DDBJ databases">
        <title>De Novo genome assembly of isolated myxobacteria.</title>
        <authorList>
            <person name="Stevens D.C."/>
        </authorList>
    </citation>
    <scope>NUCLEOTIDE SEQUENCE [LARGE SCALE GENOMIC DNA]</scope>
    <source>
        <strain evidence="2">SCPEA02</strain>
    </source>
</reference>
<keyword evidence="2" id="KW-1185">Reference proteome</keyword>
<evidence type="ECO:0000313" key="1">
    <source>
        <dbReference type="EMBL" id="QSQ27221.1"/>
    </source>
</evidence>
<protein>
    <submittedName>
        <fullName evidence="1">AlkZ family DNA glycosylase</fullName>
    </submittedName>
</protein>
<gene>
    <name evidence="1" type="ORF">JY651_20915</name>
</gene>
<dbReference type="RefSeq" id="WP_206728748.1">
    <property type="nucleotide sequence ID" value="NZ_CP071090.1"/>
</dbReference>
<dbReference type="Proteomes" id="UP000662747">
    <property type="component" value="Chromosome"/>
</dbReference>
<sequence>MPAVTAAETLTTRELNRATLARQLLLEREKLPVLRAVERLVALQAQQARPPFVGLWSRVEGFQREDLTRLLLKRDVVRATLMRGTLHLASAKDYLALRAAFTSLLEASVHSVLRERAKGLDIEPLVAAAREYIEEEPRTFEEVRDHLLELHPKADERAMGFLVRMYLPLVQVPTDAEWGFPPATDFALAESWLGEPLGRGPALDTLVLRYLSAFGPASVADVQAWTGLKGLKDVLASLKPKLRTFRDEKGRELFDLPKAPRPPEDTPAPARFLPDFDSLVLGHDDRARLVADAHRPRLITKNLRIPATFLVDGFVMGTWKVERKKATAALVVEPFEPLTKKTRDALAGEGEGLLRFVEPEARAFEVRFA</sequence>
<evidence type="ECO:0000313" key="2">
    <source>
        <dbReference type="Proteomes" id="UP000662747"/>
    </source>
</evidence>
<name>A0ABX7P9T7_9BACT</name>
<dbReference type="PANTHER" id="PTHR38479:SF2">
    <property type="entry name" value="WINGED HELIX DNA-BINDING DOMAIN-CONTAINING PROTEIN"/>
    <property type="match status" value="1"/>
</dbReference>
<dbReference type="Pfam" id="PF06224">
    <property type="entry name" value="AlkZ-like"/>
    <property type="match status" value="1"/>
</dbReference>
<dbReference type="InterPro" id="IPR009351">
    <property type="entry name" value="AlkZ-like"/>
</dbReference>
<accession>A0ABX7P9T7</accession>
<proteinExistence type="predicted"/>